<dbReference type="InterPro" id="IPR055225">
    <property type="entry name" value="DNAJC11-like_beta-barrel"/>
</dbReference>
<dbReference type="PANTHER" id="PTHR44157">
    <property type="entry name" value="DNAJ HOMOLOG SUBFAMILY C MEMBER 11"/>
    <property type="match status" value="1"/>
</dbReference>
<dbReference type="Pfam" id="PF22774">
    <property type="entry name" value="DNAJC11_beta-barrel"/>
    <property type="match status" value="1"/>
</dbReference>
<feature type="transmembrane region" description="Helical" evidence="2">
    <location>
        <begin position="415"/>
        <end position="435"/>
    </location>
</feature>
<comment type="caution">
    <text evidence="4">The sequence shown here is derived from an EMBL/GenBank/DDBJ whole genome shotgun (WGS) entry which is preliminary data.</text>
</comment>
<dbReference type="PROSITE" id="PS50076">
    <property type="entry name" value="DNAJ_2"/>
    <property type="match status" value="1"/>
</dbReference>
<keyword evidence="2" id="KW-0472">Membrane</keyword>
<dbReference type="AlphaFoldDB" id="A0A9P5Z7U2"/>
<dbReference type="Pfam" id="PF00226">
    <property type="entry name" value="DnaJ"/>
    <property type="match status" value="1"/>
</dbReference>
<feature type="domain" description="J" evidence="3">
    <location>
        <begin position="15"/>
        <end position="83"/>
    </location>
</feature>
<reference evidence="4" key="1">
    <citation type="submission" date="2020-11" db="EMBL/GenBank/DDBJ databases">
        <authorList>
            <consortium name="DOE Joint Genome Institute"/>
            <person name="Ahrendt S."/>
            <person name="Riley R."/>
            <person name="Andreopoulos W."/>
            <person name="Labutti K."/>
            <person name="Pangilinan J."/>
            <person name="Ruiz-Duenas F.J."/>
            <person name="Barrasa J.M."/>
            <person name="Sanchez-Garcia M."/>
            <person name="Camarero S."/>
            <person name="Miyauchi S."/>
            <person name="Serrano A."/>
            <person name="Linde D."/>
            <person name="Babiker R."/>
            <person name="Drula E."/>
            <person name="Ayuso-Fernandez I."/>
            <person name="Pacheco R."/>
            <person name="Padilla G."/>
            <person name="Ferreira P."/>
            <person name="Barriuso J."/>
            <person name="Kellner H."/>
            <person name="Castanera R."/>
            <person name="Alfaro M."/>
            <person name="Ramirez L."/>
            <person name="Pisabarro A.G."/>
            <person name="Kuo A."/>
            <person name="Tritt A."/>
            <person name="Lipzen A."/>
            <person name="He G."/>
            <person name="Yan M."/>
            <person name="Ng V."/>
            <person name="Cullen D."/>
            <person name="Martin F."/>
            <person name="Rosso M.-N."/>
            <person name="Henrissat B."/>
            <person name="Hibbett D."/>
            <person name="Martinez A.T."/>
            <person name="Grigoriev I.V."/>
        </authorList>
    </citation>
    <scope>NUCLEOTIDE SEQUENCE</scope>
    <source>
        <strain evidence="4">CIRM-BRFM 674</strain>
    </source>
</reference>
<evidence type="ECO:0000313" key="5">
    <source>
        <dbReference type="Proteomes" id="UP000807469"/>
    </source>
</evidence>
<dbReference type="Gene3D" id="1.10.287.110">
    <property type="entry name" value="DnaJ domain"/>
    <property type="match status" value="1"/>
</dbReference>
<dbReference type="OrthoDB" id="10248838at2759"/>
<dbReference type="InterPro" id="IPR052243">
    <property type="entry name" value="Mito_inner_membrane_organizer"/>
</dbReference>
<dbReference type="EMBL" id="MU155162">
    <property type="protein sequence ID" value="KAF9482704.1"/>
    <property type="molecule type" value="Genomic_DNA"/>
</dbReference>
<accession>A0A9P5Z7U2</accession>
<dbReference type="Pfam" id="PF11875">
    <property type="entry name" value="DnaJ-like_C11_C"/>
    <property type="match status" value="1"/>
</dbReference>
<evidence type="ECO:0000256" key="2">
    <source>
        <dbReference type="SAM" id="Phobius"/>
    </source>
</evidence>
<organism evidence="4 5">
    <name type="scientific">Pholiota conissans</name>
    <dbReference type="NCBI Taxonomy" id="109636"/>
    <lineage>
        <taxon>Eukaryota</taxon>
        <taxon>Fungi</taxon>
        <taxon>Dikarya</taxon>
        <taxon>Basidiomycota</taxon>
        <taxon>Agaricomycotina</taxon>
        <taxon>Agaricomycetes</taxon>
        <taxon>Agaricomycetidae</taxon>
        <taxon>Agaricales</taxon>
        <taxon>Agaricineae</taxon>
        <taxon>Strophariaceae</taxon>
        <taxon>Pholiota</taxon>
    </lineage>
</organism>
<dbReference type="InterPro" id="IPR024586">
    <property type="entry name" value="DnaJ-like_C11_C"/>
</dbReference>
<keyword evidence="2" id="KW-0812">Transmembrane</keyword>
<evidence type="ECO:0000259" key="3">
    <source>
        <dbReference type="PROSITE" id="PS50076"/>
    </source>
</evidence>
<dbReference type="InterPro" id="IPR036869">
    <property type="entry name" value="J_dom_sf"/>
</dbReference>
<keyword evidence="1" id="KW-0143">Chaperone</keyword>
<dbReference type="PANTHER" id="PTHR44157:SF1">
    <property type="entry name" value="DNAJ HOMOLOG SUBFAMILY C MEMBER 11"/>
    <property type="match status" value="1"/>
</dbReference>
<name>A0A9P5Z7U2_9AGAR</name>
<gene>
    <name evidence="4" type="ORF">BDN70DRAFT_828754</name>
</gene>
<keyword evidence="2" id="KW-1133">Transmembrane helix</keyword>
<dbReference type="PRINTS" id="PR00625">
    <property type="entry name" value="JDOMAIN"/>
</dbReference>
<dbReference type="Proteomes" id="UP000807469">
    <property type="component" value="Unassembled WGS sequence"/>
</dbReference>
<dbReference type="SMART" id="SM00271">
    <property type="entry name" value="DnaJ"/>
    <property type="match status" value="1"/>
</dbReference>
<dbReference type="CDD" id="cd06257">
    <property type="entry name" value="DnaJ"/>
    <property type="match status" value="1"/>
</dbReference>
<keyword evidence="5" id="KW-1185">Reference proteome</keyword>
<evidence type="ECO:0000313" key="4">
    <source>
        <dbReference type="EMBL" id="KAF9482704.1"/>
    </source>
</evidence>
<proteinExistence type="predicted"/>
<dbReference type="GO" id="GO:0005739">
    <property type="term" value="C:mitochondrion"/>
    <property type="evidence" value="ECO:0007669"/>
    <property type="project" value="GOC"/>
</dbReference>
<sequence>MDKTTLEGVSEKECYLYAVLNLPKGASEAEINERHRSLSLIFHPDKQRVEHLKEAATAEYLEIQKAYQILSDPFLRQVYDTLGYEGLKIKWPPYVRSRSKEEIQKFLEHNEVVLKRESFKQYMLSKGKISCGIDVSSLFEWSDEPYTSDDANAPWFSRVWERLSNVRSFEKRVSYSIQKKLSDKTSVSFESKATVQTTKGTSLFLGTLRHQFSPRITASATLGPFFPYTTRFEVQYEDPHNELAIKTTSHLINPFSLPLTTISFSRRLFRSKPQQGKIILNVSKNPQISFVYRSPATIELEEGDALPQQAPPTTSGLRYMLVDKAVGLDLHQVLPAVFAEVGLTLVELSVRFRCIIQMGFNTTVLTVGANWSSETAEVGSAVSLTNTGVLLHVDLRYLEQQLSLPIVLSTERSPLLALGTVVIPSCAAALGYHFIVLPRRRKRRLEYLRAMKKDLEEGSDARQRKIAVEEILKDPAKKQTRLETEREGLIIQEATYGAADTDDATENVSLDVTIPLQALVRNSQLHIPGGDTKAALQGFSDPAPFASKSLRIRYLFHGRVHYAEIPDFLPVVLPLAEHQVNDTDCLKEKR</sequence>
<evidence type="ECO:0000256" key="1">
    <source>
        <dbReference type="ARBA" id="ARBA00023186"/>
    </source>
</evidence>
<protein>
    <submittedName>
        <fullName evidence="4">DnaJ-domain-containing protein</fullName>
    </submittedName>
</protein>
<dbReference type="InterPro" id="IPR001623">
    <property type="entry name" value="DnaJ_domain"/>
</dbReference>
<dbReference type="SUPFAM" id="SSF46565">
    <property type="entry name" value="Chaperone J-domain"/>
    <property type="match status" value="1"/>
</dbReference>
<dbReference type="GO" id="GO:0042407">
    <property type="term" value="P:cristae formation"/>
    <property type="evidence" value="ECO:0007669"/>
    <property type="project" value="TreeGrafter"/>
</dbReference>